<reference evidence="1 2" key="1">
    <citation type="submission" date="2023-11" db="EMBL/GenBank/DDBJ databases">
        <title>Halocaridina rubra genome assembly.</title>
        <authorList>
            <person name="Smith C."/>
        </authorList>
    </citation>
    <scope>NUCLEOTIDE SEQUENCE [LARGE SCALE GENOMIC DNA]</scope>
    <source>
        <strain evidence="1">EP-1</strain>
        <tissue evidence="1">Whole</tissue>
    </source>
</reference>
<comment type="caution">
    <text evidence="1">The sequence shown here is derived from an EMBL/GenBank/DDBJ whole genome shotgun (WGS) entry which is preliminary data.</text>
</comment>
<dbReference type="Proteomes" id="UP001381693">
    <property type="component" value="Unassembled WGS sequence"/>
</dbReference>
<feature type="non-terminal residue" evidence="1">
    <location>
        <position position="72"/>
    </location>
</feature>
<name>A0AAN8X9C0_HALRR</name>
<evidence type="ECO:0000313" key="1">
    <source>
        <dbReference type="EMBL" id="KAK7076288.1"/>
    </source>
</evidence>
<accession>A0AAN8X9C0</accession>
<sequence>MKGLSFSSCLDATWKRSSSVDGGCLVINGGYLITASQVEAKTTTAISHLSPIFGNRVSNIWIQGQGRCRAGD</sequence>
<protein>
    <submittedName>
        <fullName evidence="1">Uncharacterized protein</fullName>
    </submittedName>
</protein>
<dbReference type="AlphaFoldDB" id="A0AAN8X9C0"/>
<organism evidence="1 2">
    <name type="scientific">Halocaridina rubra</name>
    <name type="common">Hawaiian red shrimp</name>
    <dbReference type="NCBI Taxonomy" id="373956"/>
    <lineage>
        <taxon>Eukaryota</taxon>
        <taxon>Metazoa</taxon>
        <taxon>Ecdysozoa</taxon>
        <taxon>Arthropoda</taxon>
        <taxon>Crustacea</taxon>
        <taxon>Multicrustacea</taxon>
        <taxon>Malacostraca</taxon>
        <taxon>Eumalacostraca</taxon>
        <taxon>Eucarida</taxon>
        <taxon>Decapoda</taxon>
        <taxon>Pleocyemata</taxon>
        <taxon>Caridea</taxon>
        <taxon>Atyoidea</taxon>
        <taxon>Atyidae</taxon>
        <taxon>Halocaridina</taxon>
    </lineage>
</organism>
<proteinExistence type="predicted"/>
<keyword evidence="2" id="KW-1185">Reference proteome</keyword>
<gene>
    <name evidence="1" type="ORF">SK128_022026</name>
</gene>
<dbReference type="EMBL" id="JAXCGZ010009736">
    <property type="protein sequence ID" value="KAK7076288.1"/>
    <property type="molecule type" value="Genomic_DNA"/>
</dbReference>
<evidence type="ECO:0000313" key="2">
    <source>
        <dbReference type="Proteomes" id="UP001381693"/>
    </source>
</evidence>